<accession>A0A1Y2K6T1</accession>
<keyword evidence="4" id="KW-1185">Reference proteome</keyword>
<dbReference type="SUPFAM" id="SSF103039">
    <property type="entry name" value="CheC-like"/>
    <property type="match status" value="1"/>
</dbReference>
<dbReference type="AlphaFoldDB" id="A0A1Y2K6T1"/>
<dbReference type="Proteomes" id="UP000194003">
    <property type="component" value="Unassembled WGS sequence"/>
</dbReference>
<feature type="domain" description="Chemotaxis phosphatase CheX-like" evidence="2">
    <location>
        <begin position="47"/>
        <end position="142"/>
    </location>
</feature>
<evidence type="ECO:0000313" key="3">
    <source>
        <dbReference type="EMBL" id="OSM05017.1"/>
    </source>
</evidence>
<comment type="caution">
    <text evidence="3">The sequence shown here is derived from an EMBL/GenBank/DDBJ whole genome shotgun (WGS) entry which is preliminary data.</text>
</comment>
<dbReference type="InterPro" id="IPR038756">
    <property type="entry name" value="CheX-like"/>
</dbReference>
<dbReference type="PANTHER" id="PTHR39452">
    <property type="entry name" value="CHEY-P PHOSPHATASE CHEX"/>
    <property type="match status" value="1"/>
</dbReference>
<organism evidence="3 4">
    <name type="scientific">Magnetofaba australis IT-1</name>
    <dbReference type="NCBI Taxonomy" id="1434232"/>
    <lineage>
        <taxon>Bacteria</taxon>
        <taxon>Pseudomonadati</taxon>
        <taxon>Pseudomonadota</taxon>
        <taxon>Magnetococcia</taxon>
        <taxon>Magnetococcales</taxon>
        <taxon>Magnetococcaceae</taxon>
        <taxon>Magnetofaba</taxon>
    </lineage>
</organism>
<sequence>MQNEISKAIVDSVHDIFLAFLSLEVSPGPAIAKPEFEPYTPPESEATATVGFSGGLKGGIHLSCPMYVALALAASFSGEEYTEMDAEASDGFGELANMVAGGLQSRLSEKHGEINLTPPNVIRGSNFAMSYNRSLNSIKQYFRIEHGPFFVECFYMPVA</sequence>
<dbReference type="EMBL" id="LVJN01000018">
    <property type="protein sequence ID" value="OSM05017.1"/>
    <property type="molecule type" value="Genomic_DNA"/>
</dbReference>
<dbReference type="RefSeq" id="WP_085441661.1">
    <property type="nucleotide sequence ID" value="NZ_LVJN01000018.1"/>
</dbReference>
<dbReference type="CDD" id="cd17906">
    <property type="entry name" value="CheX"/>
    <property type="match status" value="1"/>
</dbReference>
<name>A0A1Y2K6T1_9PROT</name>
<dbReference type="GO" id="GO:0006935">
    <property type="term" value="P:chemotaxis"/>
    <property type="evidence" value="ECO:0007669"/>
    <property type="project" value="UniProtKB-KW"/>
</dbReference>
<evidence type="ECO:0000313" key="4">
    <source>
        <dbReference type="Proteomes" id="UP000194003"/>
    </source>
</evidence>
<dbReference type="InterPro" id="IPR028051">
    <property type="entry name" value="CheX-like_dom"/>
</dbReference>
<evidence type="ECO:0000259" key="2">
    <source>
        <dbReference type="Pfam" id="PF13690"/>
    </source>
</evidence>
<dbReference type="STRING" id="1434232.MAIT1_03146"/>
<reference evidence="3 4" key="1">
    <citation type="journal article" date="2016" name="BMC Genomics">
        <title>Combined genomic and structural analyses of a cultured magnetotactic bacterium reveals its niche adaptation to a dynamic environment.</title>
        <authorList>
            <person name="Araujo A.C."/>
            <person name="Morillo V."/>
            <person name="Cypriano J."/>
            <person name="Teixeira L.C."/>
            <person name="Leao P."/>
            <person name="Lyra S."/>
            <person name="Almeida L.G."/>
            <person name="Bazylinski D.A."/>
            <person name="Vasconcellos A.T."/>
            <person name="Abreu F."/>
            <person name="Lins U."/>
        </authorList>
    </citation>
    <scope>NUCLEOTIDE SEQUENCE [LARGE SCALE GENOMIC DNA]</scope>
    <source>
        <strain evidence="3 4">IT-1</strain>
    </source>
</reference>
<dbReference type="InterPro" id="IPR028976">
    <property type="entry name" value="CheC-like_sf"/>
</dbReference>
<dbReference type="OrthoDB" id="9790435at2"/>
<proteinExistence type="predicted"/>
<dbReference type="Gene3D" id="3.40.1550.10">
    <property type="entry name" value="CheC-like"/>
    <property type="match status" value="1"/>
</dbReference>
<gene>
    <name evidence="3" type="ORF">MAIT1_03146</name>
</gene>
<dbReference type="PANTHER" id="PTHR39452:SF1">
    <property type="entry name" value="CHEY-P PHOSPHATASE CHEX"/>
    <property type="match status" value="1"/>
</dbReference>
<dbReference type="Pfam" id="PF13690">
    <property type="entry name" value="CheX"/>
    <property type="match status" value="1"/>
</dbReference>
<evidence type="ECO:0000256" key="1">
    <source>
        <dbReference type="ARBA" id="ARBA00022500"/>
    </source>
</evidence>
<keyword evidence="1" id="KW-0145">Chemotaxis</keyword>
<protein>
    <submittedName>
        <fullName evidence="3">Putative chemotaxis protein CheX</fullName>
    </submittedName>
</protein>